<reference evidence="1" key="1">
    <citation type="submission" date="2020-06" db="EMBL/GenBank/DDBJ databases">
        <authorList>
            <consortium name="Wellcome Sanger Institute Data Sharing"/>
        </authorList>
    </citation>
    <scope>NUCLEOTIDE SEQUENCE [LARGE SCALE GENOMIC DNA]</scope>
</reference>
<evidence type="ECO:0000313" key="1">
    <source>
        <dbReference type="Ensembl" id="ENSGWIP00000024277.1"/>
    </source>
</evidence>
<dbReference type="Proteomes" id="UP000694680">
    <property type="component" value="Chromosome 8"/>
</dbReference>
<protein>
    <submittedName>
        <fullName evidence="1">Uncharacterized protein</fullName>
    </submittedName>
</protein>
<proteinExistence type="predicted"/>
<dbReference type="AlphaFoldDB" id="A0A8C5EN53"/>
<organism evidence="1 2">
    <name type="scientific">Gouania willdenowi</name>
    <name type="common">Blunt-snouted clingfish</name>
    <name type="synonym">Lepadogaster willdenowi</name>
    <dbReference type="NCBI Taxonomy" id="441366"/>
    <lineage>
        <taxon>Eukaryota</taxon>
        <taxon>Metazoa</taxon>
        <taxon>Chordata</taxon>
        <taxon>Craniata</taxon>
        <taxon>Vertebrata</taxon>
        <taxon>Euteleostomi</taxon>
        <taxon>Actinopterygii</taxon>
        <taxon>Neopterygii</taxon>
        <taxon>Teleostei</taxon>
        <taxon>Neoteleostei</taxon>
        <taxon>Acanthomorphata</taxon>
        <taxon>Ovalentaria</taxon>
        <taxon>Blenniimorphae</taxon>
        <taxon>Blenniiformes</taxon>
        <taxon>Gobiesocoidei</taxon>
        <taxon>Gobiesocidae</taxon>
        <taxon>Gobiesocinae</taxon>
        <taxon>Gouania</taxon>
    </lineage>
</organism>
<keyword evidence="2" id="KW-1185">Reference proteome</keyword>
<name>A0A8C5EN53_GOUWI</name>
<dbReference type="Ensembl" id="ENSGWIT00000026567.1">
    <property type="protein sequence ID" value="ENSGWIP00000024277.1"/>
    <property type="gene ID" value="ENSGWIG00000012899.1"/>
</dbReference>
<reference evidence="1" key="2">
    <citation type="submission" date="2025-08" db="UniProtKB">
        <authorList>
            <consortium name="Ensembl"/>
        </authorList>
    </citation>
    <scope>IDENTIFICATION</scope>
</reference>
<evidence type="ECO:0000313" key="2">
    <source>
        <dbReference type="Proteomes" id="UP000694680"/>
    </source>
</evidence>
<sequence length="88" mass="9758">MAQSRRGCSCSVPGCSCGARKQPYLSYHAFLTDPDQRSQRILSADLVIIRHLQSGAVPSLFPWNNFIAPPERKFLYYGVCTSYAVDSG</sequence>
<accession>A0A8C5EN53</accession>
<reference evidence="1" key="3">
    <citation type="submission" date="2025-09" db="UniProtKB">
        <authorList>
            <consortium name="Ensembl"/>
        </authorList>
    </citation>
    <scope>IDENTIFICATION</scope>
</reference>